<evidence type="ECO:0000313" key="3">
    <source>
        <dbReference type="Proteomes" id="UP000265703"/>
    </source>
</evidence>
<dbReference type="AlphaFoldDB" id="A0A397SU03"/>
<dbReference type="EMBL" id="QKYT01000368">
    <property type="protein sequence ID" value="RIA86361.1"/>
    <property type="molecule type" value="Genomic_DNA"/>
</dbReference>
<feature type="signal peptide" evidence="1">
    <location>
        <begin position="1"/>
        <end position="20"/>
    </location>
</feature>
<name>A0A397SU03_9GLOM</name>
<dbReference type="OrthoDB" id="2392981at2759"/>
<proteinExistence type="predicted"/>
<organism evidence="2 3">
    <name type="scientific">Glomus cerebriforme</name>
    <dbReference type="NCBI Taxonomy" id="658196"/>
    <lineage>
        <taxon>Eukaryota</taxon>
        <taxon>Fungi</taxon>
        <taxon>Fungi incertae sedis</taxon>
        <taxon>Mucoromycota</taxon>
        <taxon>Glomeromycotina</taxon>
        <taxon>Glomeromycetes</taxon>
        <taxon>Glomerales</taxon>
        <taxon>Glomeraceae</taxon>
        <taxon>Glomus</taxon>
    </lineage>
</organism>
<comment type="caution">
    <text evidence="2">The sequence shown here is derived from an EMBL/GenBank/DDBJ whole genome shotgun (WGS) entry which is preliminary data.</text>
</comment>
<evidence type="ECO:0000313" key="2">
    <source>
        <dbReference type="EMBL" id="RIA86361.1"/>
    </source>
</evidence>
<accession>A0A397SU03</accession>
<keyword evidence="1" id="KW-0732">Signal</keyword>
<protein>
    <recommendedName>
        <fullName evidence="4">Reelin domain-containing protein</fullName>
    </recommendedName>
</protein>
<gene>
    <name evidence="2" type="ORF">C1645_779872</name>
</gene>
<sequence>MKRIMIFAFALLATLSIVNAATFKSCPADPFPPMNLLTVTISPDPLVPGEYSTFEVSGELSKPTSNADLFIGFSDTNSKLAFCFGCMYDKWLSSNLPK</sequence>
<reference evidence="2 3" key="1">
    <citation type="submission" date="2018-06" db="EMBL/GenBank/DDBJ databases">
        <title>Comparative genomics reveals the genomic features of Rhizophagus irregularis, R. cerebriforme, R. diaphanum and Gigaspora rosea, and their symbiotic lifestyle signature.</title>
        <authorList>
            <person name="Morin E."/>
            <person name="San Clemente H."/>
            <person name="Chen E.C.H."/>
            <person name="De La Providencia I."/>
            <person name="Hainaut M."/>
            <person name="Kuo A."/>
            <person name="Kohler A."/>
            <person name="Murat C."/>
            <person name="Tang N."/>
            <person name="Roy S."/>
            <person name="Loubradou J."/>
            <person name="Henrissat B."/>
            <person name="Grigoriev I.V."/>
            <person name="Corradi N."/>
            <person name="Roux C."/>
            <person name="Martin F.M."/>
        </authorList>
    </citation>
    <scope>NUCLEOTIDE SEQUENCE [LARGE SCALE GENOMIC DNA]</scope>
    <source>
        <strain evidence="2 3">DAOM 227022</strain>
    </source>
</reference>
<dbReference type="Proteomes" id="UP000265703">
    <property type="component" value="Unassembled WGS sequence"/>
</dbReference>
<evidence type="ECO:0008006" key="4">
    <source>
        <dbReference type="Google" id="ProtNLM"/>
    </source>
</evidence>
<feature type="chain" id="PRO_5017182807" description="Reelin domain-containing protein" evidence="1">
    <location>
        <begin position="21"/>
        <end position="98"/>
    </location>
</feature>
<evidence type="ECO:0000256" key="1">
    <source>
        <dbReference type="SAM" id="SignalP"/>
    </source>
</evidence>
<keyword evidence="3" id="KW-1185">Reference proteome</keyword>